<dbReference type="Proteomes" id="UP000532746">
    <property type="component" value="Unassembled WGS sequence"/>
</dbReference>
<gene>
    <name evidence="3" type="ORF">HNQ93_001376</name>
</gene>
<name>A0A7W9T037_9BACT</name>
<feature type="signal peptide" evidence="1">
    <location>
        <begin position="1"/>
        <end position="19"/>
    </location>
</feature>
<organism evidence="3 4">
    <name type="scientific">Hymenobacter luteus</name>
    <dbReference type="NCBI Taxonomy" id="1411122"/>
    <lineage>
        <taxon>Bacteria</taxon>
        <taxon>Pseudomonadati</taxon>
        <taxon>Bacteroidota</taxon>
        <taxon>Cytophagia</taxon>
        <taxon>Cytophagales</taxon>
        <taxon>Hymenobacteraceae</taxon>
        <taxon>Hymenobacter</taxon>
    </lineage>
</organism>
<dbReference type="PANTHER" id="PTHR48098:SF6">
    <property type="entry name" value="FERRI-BACILLIBACTIN ESTERASE BESA"/>
    <property type="match status" value="1"/>
</dbReference>
<dbReference type="InterPro" id="IPR000801">
    <property type="entry name" value="Esterase-like"/>
</dbReference>
<dbReference type="InterPro" id="IPR002044">
    <property type="entry name" value="CBM20"/>
</dbReference>
<evidence type="ECO:0000313" key="3">
    <source>
        <dbReference type="EMBL" id="MBB6058530.1"/>
    </source>
</evidence>
<dbReference type="Pfam" id="PF00756">
    <property type="entry name" value="Esterase"/>
    <property type="match status" value="1"/>
</dbReference>
<dbReference type="Pfam" id="PF18962">
    <property type="entry name" value="Por_Secre_tail"/>
    <property type="match status" value="1"/>
</dbReference>
<evidence type="ECO:0000313" key="4">
    <source>
        <dbReference type="Proteomes" id="UP000532746"/>
    </source>
</evidence>
<dbReference type="Gene3D" id="3.40.50.1820">
    <property type="entry name" value="alpha/beta hydrolase"/>
    <property type="match status" value="1"/>
</dbReference>
<accession>A0A7W9T037</accession>
<evidence type="ECO:0000259" key="2">
    <source>
        <dbReference type="PROSITE" id="PS51166"/>
    </source>
</evidence>
<dbReference type="RefSeq" id="WP_183403261.1">
    <property type="nucleotide sequence ID" value="NZ_JACHGG010000002.1"/>
</dbReference>
<dbReference type="InterPro" id="IPR050583">
    <property type="entry name" value="Mycobacterial_A85_antigen"/>
</dbReference>
<dbReference type="Gene3D" id="2.60.40.10">
    <property type="entry name" value="Immunoglobulins"/>
    <property type="match status" value="1"/>
</dbReference>
<feature type="chain" id="PRO_5030774663" evidence="1">
    <location>
        <begin position="20"/>
        <end position="479"/>
    </location>
</feature>
<dbReference type="EMBL" id="JACHGG010000002">
    <property type="protein sequence ID" value="MBB6058530.1"/>
    <property type="molecule type" value="Genomic_DNA"/>
</dbReference>
<dbReference type="PROSITE" id="PS51166">
    <property type="entry name" value="CBM20"/>
    <property type="match status" value="1"/>
</dbReference>
<dbReference type="SUPFAM" id="SSF53474">
    <property type="entry name" value="alpha/beta-Hydrolases"/>
    <property type="match status" value="1"/>
</dbReference>
<dbReference type="NCBIfam" id="TIGR04183">
    <property type="entry name" value="Por_Secre_tail"/>
    <property type="match status" value="1"/>
</dbReference>
<keyword evidence="1" id="KW-0732">Signal</keyword>
<evidence type="ECO:0000256" key="1">
    <source>
        <dbReference type="SAM" id="SignalP"/>
    </source>
</evidence>
<dbReference type="InterPro" id="IPR026444">
    <property type="entry name" value="Secre_tail"/>
</dbReference>
<dbReference type="GO" id="GO:2001070">
    <property type="term" value="F:starch binding"/>
    <property type="evidence" value="ECO:0007669"/>
    <property type="project" value="InterPro"/>
</dbReference>
<dbReference type="InterPro" id="IPR013783">
    <property type="entry name" value="Ig-like_fold"/>
</dbReference>
<feature type="domain" description="CBM20" evidence="2">
    <location>
        <begin position="15"/>
        <end position="121"/>
    </location>
</feature>
<proteinExistence type="predicted"/>
<dbReference type="GO" id="GO:0008800">
    <property type="term" value="F:beta-lactamase activity"/>
    <property type="evidence" value="ECO:0007669"/>
    <property type="project" value="UniProtKB-EC"/>
</dbReference>
<dbReference type="EC" id="3.5.2.6" evidence="3"/>
<keyword evidence="4" id="KW-1185">Reference proteome</keyword>
<keyword evidence="3" id="KW-0378">Hydrolase</keyword>
<dbReference type="PANTHER" id="PTHR48098">
    <property type="entry name" value="ENTEROCHELIN ESTERASE-RELATED"/>
    <property type="match status" value="1"/>
</dbReference>
<sequence>MKLLVLLVTGLLLAGGSAAQTIVRLTQVPSTTPAGATLYLAGSFNNWQPGSPTYAFSRNPNDGTYQLTLPASITGSLSCKITRGTWETVETDAAGHDIPNREFTAGQGVGTVALAVLGWKNPSAAPVTPACQSTARQPNVQVISAEFQMPQLGRTRRVWIYLPNDYPTAPAKRYPVLYLHDGQNVFDACTSFSGEWGVDETLSRLQQQGLDAAGCLVVAVDHGGSERLNELSPWKNPEYGGGQGDQYVDFLVQTLKPYIDQHYRTLSGREFTGIAGSSMGGLISTYAALKYPQVYSKVGVFSPAFWFADKPLFQYLRQHPANPATRFYFVSGTQESQTMVPLMQAMRDSLARGGVPAANMSLTAHPDGQHAEWFWKREFAAAYQWLLQPAVVLSPNGRQYQKILLGAYPNPVKDRLRLSILPGVGLVKVEMRDLNGRLVLEQKVRSTDSLNVSRLDKGVYILRVRAGRHNAEEVKIVKE</sequence>
<dbReference type="InterPro" id="IPR029058">
    <property type="entry name" value="AB_hydrolase_fold"/>
</dbReference>
<reference evidence="3 4" key="1">
    <citation type="submission" date="2020-08" db="EMBL/GenBank/DDBJ databases">
        <title>Genomic Encyclopedia of Type Strains, Phase IV (KMG-IV): sequencing the most valuable type-strain genomes for metagenomic binning, comparative biology and taxonomic classification.</title>
        <authorList>
            <person name="Goeker M."/>
        </authorList>
    </citation>
    <scope>NUCLEOTIDE SEQUENCE [LARGE SCALE GENOMIC DNA]</scope>
    <source>
        <strain evidence="3 4">DSM 26718</strain>
    </source>
</reference>
<comment type="caution">
    <text evidence="3">The sequence shown here is derived from an EMBL/GenBank/DDBJ whole genome shotgun (WGS) entry which is preliminary data.</text>
</comment>
<protein>
    <submittedName>
        <fullName evidence="3">Metallo-beta-lactamase class B</fullName>
        <ecNumber evidence="3">3.5.2.6</ecNumber>
    </submittedName>
</protein>
<dbReference type="AlphaFoldDB" id="A0A7W9T037"/>